<feature type="compositionally biased region" description="Acidic residues" evidence="12">
    <location>
        <begin position="154"/>
        <end position="164"/>
    </location>
</feature>
<feature type="compositionally biased region" description="Basic and acidic residues" evidence="12">
    <location>
        <begin position="108"/>
        <end position="121"/>
    </location>
</feature>
<dbReference type="GO" id="GO:0006396">
    <property type="term" value="P:RNA processing"/>
    <property type="evidence" value="ECO:0007669"/>
    <property type="project" value="InterPro"/>
</dbReference>
<dbReference type="Gene3D" id="4.10.1060.10">
    <property type="entry name" value="Zinc finger, RanBP2-type"/>
    <property type="match status" value="2"/>
</dbReference>
<evidence type="ECO:0000256" key="8">
    <source>
        <dbReference type="ARBA" id="ARBA00022884"/>
    </source>
</evidence>
<dbReference type="GO" id="GO:0005634">
    <property type="term" value="C:nucleus"/>
    <property type="evidence" value="ECO:0007669"/>
    <property type="project" value="UniProtKB-SubCell"/>
</dbReference>
<keyword evidence="8" id="KW-0694">RNA-binding</keyword>
<evidence type="ECO:0000256" key="7">
    <source>
        <dbReference type="ARBA" id="ARBA00022833"/>
    </source>
</evidence>
<feature type="domain" description="RanBP2-type" evidence="13">
    <location>
        <begin position="11"/>
        <end position="42"/>
    </location>
</feature>
<evidence type="ECO:0000313" key="15">
    <source>
        <dbReference type="Proteomes" id="UP000762676"/>
    </source>
</evidence>
<keyword evidence="9" id="KW-0539">Nucleus</keyword>
<dbReference type="InterPro" id="IPR036443">
    <property type="entry name" value="Znf_RanBP2_sf"/>
</dbReference>
<evidence type="ECO:0000256" key="10">
    <source>
        <dbReference type="ARBA" id="ARBA00025731"/>
    </source>
</evidence>
<gene>
    <name evidence="14" type="ORF">ElyMa_000918200</name>
</gene>
<evidence type="ECO:0000256" key="3">
    <source>
        <dbReference type="ARBA" id="ARBA00022553"/>
    </source>
</evidence>
<protein>
    <recommendedName>
        <fullName evidence="2">Zinc finger Ran-binding domain-containing protein 2</fullName>
    </recommendedName>
</protein>
<evidence type="ECO:0000256" key="1">
    <source>
        <dbReference type="ARBA" id="ARBA00004123"/>
    </source>
</evidence>
<dbReference type="InterPro" id="IPR001876">
    <property type="entry name" value="Znf_RanBP2"/>
</dbReference>
<evidence type="ECO:0000256" key="6">
    <source>
        <dbReference type="ARBA" id="ARBA00022771"/>
    </source>
</evidence>
<dbReference type="PROSITE" id="PS50199">
    <property type="entry name" value="ZF_RANBP2_2"/>
    <property type="match status" value="2"/>
</dbReference>
<dbReference type="AlphaFoldDB" id="A0AAV4HC82"/>
<dbReference type="FunFam" id="4.10.1060.10:FF:000004">
    <property type="entry name" value="Zinc finger Ran-binding domain-containing protein 2"/>
    <property type="match status" value="1"/>
</dbReference>
<evidence type="ECO:0000313" key="14">
    <source>
        <dbReference type="EMBL" id="GFR94410.1"/>
    </source>
</evidence>
<accession>A0AAV4HC82</accession>
<evidence type="ECO:0000256" key="2">
    <source>
        <dbReference type="ARBA" id="ARBA00017543"/>
    </source>
</evidence>
<dbReference type="Pfam" id="PF00641">
    <property type="entry name" value="Zn_ribbon_RanBP"/>
    <property type="match status" value="2"/>
</dbReference>
<evidence type="ECO:0000256" key="11">
    <source>
        <dbReference type="PROSITE-ProRule" id="PRU00322"/>
    </source>
</evidence>
<dbReference type="InterPro" id="IPR017337">
    <property type="entry name" value="ZRANB2"/>
</dbReference>
<reference evidence="14 15" key="1">
    <citation type="journal article" date="2021" name="Elife">
        <title>Chloroplast acquisition without the gene transfer in kleptoplastic sea slugs, Plakobranchus ocellatus.</title>
        <authorList>
            <person name="Maeda T."/>
            <person name="Takahashi S."/>
            <person name="Yoshida T."/>
            <person name="Shimamura S."/>
            <person name="Takaki Y."/>
            <person name="Nagai Y."/>
            <person name="Toyoda A."/>
            <person name="Suzuki Y."/>
            <person name="Arimoto A."/>
            <person name="Ishii H."/>
            <person name="Satoh N."/>
            <person name="Nishiyama T."/>
            <person name="Hasebe M."/>
            <person name="Maruyama T."/>
            <person name="Minagawa J."/>
            <person name="Obokata J."/>
            <person name="Shigenobu S."/>
        </authorList>
    </citation>
    <scope>NUCLEOTIDE SEQUENCE [LARGE SCALE GENOMIC DNA]</scope>
</reference>
<keyword evidence="3" id="KW-0597">Phosphoprotein</keyword>
<proteinExistence type="inferred from homology"/>
<feature type="domain" description="RanBP2-type" evidence="13">
    <location>
        <begin position="66"/>
        <end position="95"/>
    </location>
</feature>
<dbReference type="PIRSF" id="PIRSF037956">
    <property type="entry name" value="UCP037956_ZnF_Ran"/>
    <property type="match status" value="1"/>
</dbReference>
<name>A0AAV4HC82_9GAST</name>
<organism evidence="14 15">
    <name type="scientific">Elysia marginata</name>
    <dbReference type="NCBI Taxonomy" id="1093978"/>
    <lineage>
        <taxon>Eukaryota</taxon>
        <taxon>Metazoa</taxon>
        <taxon>Spiralia</taxon>
        <taxon>Lophotrochozoa</taxon>
        <taxon>Mollusca</taxon>
        <taxon>Gastropoda</taxon>
        <taxon>Heterobranchia</taxon>
        <taxon>Euthyneura</taxon>
        <taxon>Panpulmonata</taxon>
        <taxon>Sacoglossa</taxon>
        <taxon>Placobranchoidea</taxon>
        <taxon>Plakobranchidae</taxon>
        <taxon>Elysia</taxon>
    </lineage>
</organism>
<keyword evidence="5" id="KW-0677">Repeat</keyword>
<feature type="region of interest" description="Disordered" evidence="12">
    <location>
        <begin position="99"/>
        <end position="180"/>
    </location>
</feature>
<comment type="similarity">
    <text evidence="10">Belongs to the ZRANB2 family.</text>
</comment>
<dbReference type="EMBL" id="BMAT01001872">
    <property type="protein sequence ID" value="GFR94410.1"/>
    <property type="molecule type" value="Genomic_DNA"/>
</dbReference>
<evidence type="ECO:0000256" key="9">
    <source>
        <dbReference type="ARBA" id="ARBA00023242"/>
    </source>
</evidence>
<comment type="caution">
    <text evidence="14">The sequence shown here is derived from an EMBL/GenBank/DDBJ whole genome shotgun (WGS) entry which is preliminary data.</text>
</comment>
<keyword evidence="7" id="KW-0862">Zinc</keyword>
<sequence length="180" mass="20763">MSSSRERFKPNEGDWICADPKCGNVNFARRPECNKCGKNRKEGTVFKKGGTEIGKQLAEKSRGLFSAEDWQCKSCGNVNWARRMTCNMCNAPKYGKVEQRTGFGGGYMERDEVVEYNRREDSDDEFDEFGRKKKKYRNSTELKEPQQPYRRAEEEEEDDDDDDGDISKYKLDSDDVGSTI</sequence>
<dbReference type="Proteomes" id="UP000762676">
    <property type="component" value="Unassembled WGS sequence"/>
</dbReference>
<evidence type="ECO:0000259" key="13">
    <source>
        <dbReference type="PROSITE" id="PS50199"/>
    </source>
</evidence>
<keyword evidence="4" id="KW-0479">Metal-binding</keyword>
<evidence type="ECO:0000256" key="12">
    <source>
        <dbReference type="SAM" id="MobiDB-lite"/>
    </source>
</evidence>
<dbReference type="SMART" id="SM00547">
    <property type="entry name" value="ZnF_RBZ"/>
    <property type="match status" value="2"/>
</dbReference>
<dbReference type="GO" id="GO:0008270">
    <property type="term" value="F:zinc ion binding"/>
    <property type="evidence" value="ECO:0007669"/>
    <property type="project" value="UniProtKB-KW"/>
</dbReference>
<evidence type="ECO:0000256" key="4">
    <source>
        <dbReference type="ARBA" id="ARBA00022723"/>
    </source>
</evidence>
<dbReference type="GO" id="GO:0003723">
    <property type="term" value="F:RNA binding"/>
    <property type="evidence" value="ECO:0007669"/>
    <property type="project" value="UniProtKB-KW"/>
</dbReference>
<keyword evidence="15" id="KW-1185">Reference proteome</keyword>
<comment type="subcellular location">
    <subcellularLocation>
        <location evidence="1">Nucleus</location>
    </subcellularLocation>
</comment>
<evidence type="ECO:0000256" key="5">
    <source>
        <dbReference type="ARBA" id="ARBA00022737"/>
    </source>
</evidence>
<dbReference type="PANTHER" id="PTHR12999:SF17">
    <property type="entry name" value="ZINC FINGER RAN-BINDING DOMAIN-CONTAINING PROTEIN 2"/>
    <property type="match status" value="1"/>
</dbReference>
<dbReference type="GO" id="GO:0001530">
    <property type="term" value="F:lipopolysaccharide binding"/>
    <property type="evidence" value="ECO:0007669"/>
    <property type="project" value="TreeGrafter"/>
</dbReference>
<keyword evidence="6 11" id="KW-0863">Zinc-finger</keyword>
<dbReference type="SUPFAM" id="SSF90209">
    <property type="entry name" value="Ran binding protein zinc finger-like"/>
    <property type="match status" value="2"/>
</dbReference>
<dbReference type="PROSITE" id="PS01358">
    <property type="entry name" value="ZF_RANBP2_1"/>
    <property type="match status" value="2"/>
</dbReference>
<dbReference type="PANTHER" id="PTHR12999">
    <property type="entry name" value="ZINC FINGER RAN-BINDING DOMAIN-CONTAINING PROTEIN 2 ZRANB2-RELATED"/>
    <property type="match status" value="1"/>
</dbReference>